<comment type="catalytic activity">
    <reaction evidence="6 9 10">
        <text>4-methyl-5-(2-phosphooxyethyl)-thiazole + 4-amino-2-methyl-5-(diphosphooxymethyl)pyrimidine + H(+) = thiamine phosphate + diphosphate</text>
        <dbReference type="Rhea" id="RHEA:22328"/>
        <dbReference type="ChEBI" id="CHEBI:15378"/>
        <dbReference type="ChEBI" id="CHEBI:33019"/>
        <dbReference type="ChEBI" id="CHEBI:37575"/>
        <dbReference type="ChEBI" id="CHEBI:57841"/>
        <dbReference type="ChEBI" id="CHEBI:58296"/>
        <dbReference type="EC" id="2.5.1.3"/>
    </reaction>
</comment>
<evidence type="ECO:0000256" key="7">
    <source>
        <dbReference type="ARBA" id="ARBA00047851"/>
    </source>
</evidence>
<dbReference type="EC" id="2.5.1.3" evidence="9"/>
<dbReference type="InterPro" id="IPR034291">
    <property type="entry name" value="TMP_synthase"/>
</dbReference>
<dbReference type="NCBIfam" id="TIGR00693">
    <property type="entry name" value="thiE"/>
    <property type="match status" value="1"/>
</dbReference>
<evidence type="ECO:0000256" key="11">
    <source>
        <dbReference type="RuleBase" id="RU004253"/>
    </source>
</evidence>
<evidence type="ECO:0000256" key="6">
    <source>
        <dbReference type="ARBA" id="ARBA00047334"/>
    </source>
</evidence>
<dbReference type="GO" id="GO:0009229">
    <property type="term" value="P:thiamine diphosphate biosynthetic process"/>
    <property type="evidence" value="ECO:0007669"/>
    <property type="project" value="UniProtKB-UniRule"/>
</dbReference>
<evidence type="ECO:0000256" key="9">
    <source>
        <dbReference type="HAMAP-Rule" id="MF_00097"/>
    </source>
</evidence>
<proteinExistence type="inferred from homology"/>
<dbReference type="FunFam" id="3.20.20.70:FF:000096">
    <property type="entry name" value="Thiamine-phosphate synthase"/>
    <property type="match status" value="1"/>
</dbReference>
<feature type="binding site" evidence="9">
    <location>
        <position position="170"/>
    </location>
    <ligand>
        <name>2-[(2R,5Z)-2-carboxy-4-methylthiazol-5(2H)-ylidene]ethyl phosphate</name>
        <dbReference type="ChEBI" id="CHEBI:62899"/>
    </ligand>
</feature>
<keyword evidence="2 9" id="KW-0808">Transferase</keyword>
<feature type="binding site" evidence="9">
    <location>
        <position position="74"/>
    </location>
    <ligand>
        <name>4-amino-2-methyl-5-(diphosphooxymethyl)pyrimidine</name>
        <dbReference type="ChEBI" id="CHEBI:57841"/>
    </ligand>
</feature>
<keyword evidence="5 9" id="KW-0784">Thiamine biosynthesis</keyword>
<organism evidence="13 14">
    <name type="scientific">Gemella morbillorum</name>
    <dbReference type="NCBI Taxonomy" id="29391"/>
    <lineage>
        <taxon>Bacteria</taxon>
        <taxon>Bacillati</taxon>
        <taxon>Bacillota</taxon>
        <taxon>Bacilli</taxon>
        <taxon>Bacillales</taxon>
        <taxon>Gemellaceae</taxon>
        <taxon>Gemella</taxon>
    </lineage>
</organism>
<dbReference type="AlphaFoldDB" id="A0AAP9HES7"/>
<dbReference type="CDD" id="cd00564">
    <property type="entry name" value="TMP_TenI"/>
    <property type="match status" value="1"/>
</dbReference>
<dbReference type="PANTHER" id="PTHR20857:SF15">
    <property type="entry name" value="THIAMINE-PHOSPHATE SYNTHASE"/>
    <property type="match status" value="1"/>
</dbReference>
<dbReference type="GO" id="GO:0005737">
    <property type="term" value="C:cytoplasm"/>
    <property type="evidence" value="ECO:0007669"/>
    <property type="project" value="TreeGrafter"/>
</dbReference>
<evidence type="ECO:0000256" key="2">
    <source>
        <dbReference type="ARBA" id="ARBA00022679"/>
    </source>
</evidence>
<feature type="binding site" evidence="9">
    <location>
        <position position="75"/>
    </location>
    <ligand>
        <name>Mg(2+)</name>
        <dbReference type="ChEBI" id="CHEBI:18420"/>
    </ligand>
</feature>
<name>A0AAP9HES7_9BACL</name>
<reference evidence="13 14" key="1">
    <citation type="submission" date="2019-11" db="EMBL/GenBank/DDBJ databases">
        <title>FDA dAtabase for Regulatory Grade micrObial Sequences (FDA-ARGOS): Supporting development and validation of Infectious Disease Dx tests.</title>
        <authorList>
            <person name="Turner S."/>
            <person name="Byrd R."/>
            <person name="Tallon L."/>
            <person name="Sadzewicz L."/>
            <person name="Vavikolanu K."/>
            <person name="Mehta A."/>
            <person name="Aluvathingal J."/>
            <person name="Nadendla S."/>
            <person name="Myers T."/>
            <person name="Yan Y."/>
            <person name="Sichtig H."/>
        </authorList>
    </citation>
    <scope>NUCLEOTIDE SEQUENCE [LARGE SCALE GENOMIC DNA]</scope>
    <source>
        <strain evidence="13 14">FDAARGOS_741</strain>
    </source>
</reference>
<evidence type="ECO:0000256" key="8">
    <source>
        <dbReference type="ARBA" id="ARBA00047883"/>
    </source>
</evidence>
<comment type="catalytic activity">
    <reaction evidence="7 9 10">
        <text>2-(2-carboxy-4-methylthiazol-5-yl)ethyl phosphate + 4-amino-2-methyl-5-(diphosphooxymethyl)pyrimidine + 2 H(+) = thiamine phosphate + CO2 + diphosphate</text>
        <dbReference type="Rhea" id="RHEA:47848"/>
        <dbReference type="ChEBI" id="CHEBI:15378"/>
        <dbReference type="ChEBI" id="CHEBI:16526"/>
        <dbReference type="ChEBI" id="CHEBI:33019"/>
        <dbReference type="ChEBI" id="CHEBI:37575"/>
        <dbReference type="ChEBI" id="CHEBI:57841"/>
        <dbReference type="ChEBI" id="CHEBI:62890"/>
        <dbReference type="EC" id="2.5.1.3"/>
    </reaction>
</comment>
<evidence type="ECO:0000256" key="1">
    <source>
        <dbReference type="ARBA" id="ARBA00005165"/>
    </source>
</evidence>
<feature type="binding site" evidence="9">
    <location>
        <position position="112"/>
    </location>
    <ligand>
        <name>4-amino-2-methyl-5-(diphosphooxymethyl)pyrimidine</name>
        <dbReference type="ChEBI" id="CHEBI:57841"/>
    </ligand>
</feature>
<dbReference type="GO" id="GO:0000287">
    <property type="term" value="F:magnesium ion binding"/>
    <property type="evidence" value="ECO:0007669"/>
    <property type="project" value="UniProtKB-UniRule"/>
</dbReference>
<dbReference type="HAMAP" id="MF_00097">
    <property type="entry name" value="TMP_synthase"/>
    <property type="match status" value="1"/>
</dbReference>
<dbReference type="InterPro" id="IPR022998">
    <property type="entry name" value="ThiamineP_synth_TenI"/>
</dbReference>
<feature type="binding site" evidence="9">
    <location>
        <position position="94"/>
    </location>
    <ligand>
        <name>Mg(2+)</name>
        <dbReference type="ChEBI" id="CHEBI:18420"/>
    </ligand>
</feature>
<dbReference type="RefSeq" id="WP_004632735.1">
    <property type="nucleotide sequence ID" value="NZ_CP046314.1"/>
</dbReference>
<sequence length="215" mass="23565">MFNKELLKLYFICGTTTCLGKDLYTVVEDALKGGITLFQFREKGKGALEGKEKVELAVKIQDLCKKYNVPFIVNDDIELALEIDADGVHVGQGDGNVEKIRKLLPDKIIGLSVGNEEELRESKIEFVDYIGVGPVHSTISKNDAGGAIGYKGLKKMRKLAPEIPIVAIGGIKKEDIKNIAAIGVEGVSIISAISYSESIKQTVEQMINEYKNYVE</sequence>
<evidence type="ECO:0000259" key="12">
    <source>
        <dbReference type="Pfam" id="PF02581"/>
    </source>
</evidence>
<dbReference type="EMBL" id="CP046314">
    <property type="protein sequence ID" value="QGS09861.1"/>
    <property type="molecule type" value="Genomic_DNA"/>
</dbReference>
<comment type="cofactor">
    <cofactor evidence="9">
        <name>Mg(2+)</name>
        <dbReference type="ChEBI" id="CHEBI:18420"/>
    </cofactor>
    <text evidence="9">Binds 1 Mg(2+) ion per subunit.</text>
</comment>
<evidence type="ECO:0000256" key="10">
    <source>
        <dbReference type="RuleBase" id="RU003826"/>
    </source>
</evidence>
<feature type="binding site" evidence="9">
    <location>
        <begin position="39"/>
        <end position="43"/>
    </location>
    <ligand>
        <name>4-amino-2-methyl-5-(diphosphooxymethyl)pyrimidine</name>
        <dbReference type="ChEBI" id="CHEBI:57841"/>
    </ligand>
</feature>
<evidence type="ECO:0000313" key="14">
    <source>
        <dbReference type="Proteomes" id="UP000425411"/>
    </source>
</evidence>
<keyword evidence="4 9" id="KW-0460">Magnesium</keyword>
<dbReference type="Proteomes" id="UP000425411">
    <property type="component" value="Chromosome"/>
</dbReference>
<feature type="binding site" evidence="9">
    <location>
        <position position="141"/>
    </location>
    <ligand>
        <name>4-amino-2-methyl-5-(diphosphooxymethyl)pyrimidine</name>
        <dbReference type="ChEBI" id="CHEBI:57841"/>
    </ligand>
</feature>
<feature type="domain" description="Thiamine phosphate synthase/TenI" evidence="12">
    <location>
        <begin position="9"/>
        <end position="193"/>
    </location>
</feature>
<gene>
    <name evidence="9" type="primary">thiE</name>
    <name evidence="13" type="ORF">FOC49_08180</name>
</gene>
<evidence type="ECO:0000313" key="13">
    <source>
        <dbReference type="EMBL" id="QGS09861.1"/>
    </source>
</evidence>
<evidence type="ECO:0000256" key="3">
    <source>
        <dbReference type="ARBA" id="ARBA00022723"/>
    </source>
</evidence>
<feature type="binding site" evidence="9">
    <location>
        <begin position="190"/>
        <end position="191"/>
    </location>
    <ligand>
        <name>2-[(2R,5Z)-2-carboxy-4-methylthiazol-5(2H)-ylidene]ethyl phosphate</name>
        <dbReference type="ChEBI" id="CHEBI:62899"/>
    </ligand>
</feature>
<dbReference type="Pfam" id="PF02581">
    <property type="entry name" value="TMP-TENI"/>
    <property type="match status" value="1"/>
</dbReference>
<comment type="function">
    <text evidence="9">Condenses 4-methyl-5-(beta-hydroxyethyl)thiazole monophosphate (THZ-P) and 2-methyl-4-amino-5-hydroxymethyl pyrimidine pyrophosphate (HMP-PP) to form thiamine monophosphate (TMP).</text>
</comment>
<comment type="pathway">
    <text evidence="1 9 11">Cofactor biosynthesis; thiamine diphosphate biosynthesis; thiamine phosphate from 4-amino-2-methyl-5-diphosphomethylpyrimidine and 4-methyl-5-(2-phosphoethyl)-thiazole: step 1/1.</text>
</comment>
<dbReference type="GO" id="GO:0004789">
    <property type="term" value="F:thiamine-phosphate diphosphorylase activity"/>
    <property type="evidence" value="ECO:0007669"/>
    <property type="project" value="UniProtKB-UniRule"/>
</dbReference>
<keyword evidence="3 9" id="KW-0479">Metal-binding</keyword>
<dbReference type="Gene3D" id="3.20.20.70">
    <property type="entry name" value="Aldolase class I"/>
    <property type="match status" value="1"/>
</dbReference>
<protein>
    <recommendedName>
        <fullName evidence="9">Thiamine-phosphate synthase</fullName>
        <shortName evidence="9">TP synthase</shortName>
        <shortName evidence="9">TPS</shortName>
        <ecNumber evidence="9">2.5.1.3</ecNumber>
    </recommendedName>
    <alternativeName>
        <fullName evidence="9">Thiamine-phosphate pyrophosphorylase</fullName>
        <shortName evidence="9">TMP pyrophosphorylase</shortName>
        <shortName evidence="9">TMP-PPase</shortName>
    </alternativeName>
</protein>
<evidence type="ECO:0000256" key="5">
    <source>
        <dbReference type="ARBA" id="ARBA00022977"/>
    </source>
</evidence>
<feature type="binding site" evidence="9">
    <location>
        <begin position="138"/>
        <end position="140"/>
    </location>
    <ligand>
        <name>2-[(2R,5Z)-2-carboxy-4-methylthiazol-5(2H)-ylidene]ethyl phosphate</name>
        <dbReference type="ChEBI" id="CHEBI:62899"/>
    </ligand>
</feature>
<accession>A0AAP9HES7</accession>
<dbReference type="GO" id="GO:0009228">
    <property type="term" value="P:thiamine biosynthetic process"/>
    <property type="evidence" value="ECO:0007669"/>
    <property type="project" value="UniProtKB-KW"/>
</dbReference>
<dbReference type="SUPFAM" id="SSF51391">
    <property type="entry name" value="Thiamin phosphate synthase"/>
    <property type="match status" value="1"/>
</dbReference>
<dbReference type="PANTHER" id="PTHR20857">
    <property type="entry name" value="THIAMINE-PHOSPHATE PYROPHOSPHORYLASE"/>
    <property type="match status" value="1"/>
</dbReference>
<evidence type="ECO:0000256" key="4">
    <source>
        <dbReference type="ARBA" id="ARBA00022842"/>
    </source>
</evidence>
<comment type="catalytic activity">
    <reaction evidence="8 9 10">
        <text>2-[(2R,5Z)-2-carboxy-4-methylthiazol-5(2H)-ylidene]ethyl phosphate + 4-amino-2-methyl-5-(diphosphooxymethyl)pyrimidine + 2 H(+) = thiamine phosphate + CO2 + diphosphate</text>
        <dbReference type="Rhea" id="RHEA:47844"/>
        <dbReference type="ChEBI" id="CHEBI:15378"/>
        <dbReference type="ChEBI" id="CHEBI:16526"/>
        <dbReference type="ChEBI" id="CHEBI:33019"/>
        <dbReference type="ChEBI" id="CHEBI:37575"/>
        <dbReference type="ChEBI" id="CHEBI:57841"/>
        <dbReference type="ChEBI" id="CHEBI:62899"/>
        <dbReference type="EC" id="2.5.1.3"/>
    </reaction>
</comment>
<dbReference type="InterPro" id="IPR036206">
    <property type="entry name" value="ThiamineP_synth_sf"/>
</dbReference>
<comment type="similarity">
    <text evidence="9 10">Belongs to the thiamine-phosphate synthase family.</text>
</comment>
<dbReference type="InterPro" id="IPR013785">
    <property type="entry name" value="Aldolase_TIM"/>
</dbReference>
<keyword evidence="14" id="KW-1185">Reference proteome</keyword>